<organism evidence="4 5">
    <name type="scientific">Raineyella fluvialis</name>
    <dbReference type="NCBI Taxonomy" id="2662261"/>
    <lineage>
        <taxon>Bacteria</taxon>
        <taxon>Bacillati</taxon>
        <taxon>Actinomycetota</taxon>
        <taxon>Actinomycetes</taxon>
        <taxon>Propionibacteriales</taxon>
        <taxon>Propionibacteriaceae</taxon>
        <taxon>Raineyella</taxon>
    </lineage>
</organism>
<evidence type="ECO:0000259" key="3">
    <source>
        <dbReference type="Pfam" id="PF01494"/>
    </source>
</evidence>
<dbReference type="EMBL" id="CP045725">
    <property type="protein sequence ID" value="QGF23788.1"/>
    <property type="molecule type" value="Genomic_DNA"/>
</dbReference>
<protein>
    <submittedName>
        <fullName evidence="4">Bifunctional 3-(3-hydroxy-phenyl)propionate/3-hydroxycinnamic acid hydroxylase</fullName>
    </submittedName>
</protein>
<evidence type="ECO:0000313" key="4">
    <source>
        <dbReference type="EMBL" id="QGF23788.1"/>
    </source>
</evidence>
<dbReference type="GO" id="GO:0071949">
    <property type="term" value="F:FAD binding"/>
    <property type="evidence" value="ECO:0007669"/>
    <property type="project" value="InterPro"/>
</dbReference>
<accession>A0A5Q2FAR5</accession>
<dbReference type="PANTHER" id="PTHR43476:SF3">
    <property type="entry name" value="FAD-BINDING MONOOXYGENASE"/>
    <property type="match status" value="1"/>
</dbReference>
<gene>
    <name evidence="4" type="ORF">Rai3103_08995</name>
</gene>
<dbReference type="SUPFAM" id="SSF51905">
    <property type="entry name" value="FAD/NAD(P)-binding domain"/>
    <property type="match status" value="1"/>
</dbReference>
<feature type="compositionally biased region" description="Polar residues" evidence="2">
    <location>
        <begin position="8"/>
        <end position="21"/>
    </location>
</feature>
<dbReference type="InterPro" id="IPR050631">
    <property type="entry name" value="PheA/TfdB_FAD_monoxygenase"/>
</dbReference>
<dbReference type="RefSeq" id="WP_153572318.1">
    <property type="nucleotide sequence ID" value="NZ_CP045725.1"/>
</dbReference>
<evidence type="ECO:0000256" key="2">
    <source>
        <dbReference type="SAM" id="MobiDB-lite"/>
    </source>
</evidence>
<dbReference type="InterPro" id="IPR002938">
    <property type="entry name" value="FAD-bd"/>
</dbReference>
<feature type="region of interest" description="Disordered" evidence="2">
    <location>
        <begin position="1"/>
        <end position="21"/>
    </location>
</feature>
<dbReference type="InterPro" id="IPR036188">
    <property type="entry name" value="FAD/NAD-bd_sf"/>
</dbReference>
<reference evidence="4 5" key="1">
    <citation type="submission" date="2019-10" db="EMBL/GenBank/DDBJ databases">
        <title>Genomic analysis of Raineyella sp. CBA3103.</title>
        <authorList>
            <person name="Roh S.W."/>
        </authorList>
    </citation>
    <scope>NUCLEOTIDE SEQUENCE [LARGE SCALE GENOMIC DNA]</scope>
    <source>
        <strain evidence="4 5">CBA3103</strain>
    </source>
</reference>
<dbReference type="KEGG" id="rain:Rai3103_08995"/>
<sequence length="569" mass="63403">MIHPVPGQNRTPSMTQEPTTSYGSTAFDADVAIIGYGPAGVTAATYLGMQGVSVIVLEKDADLYSRARAVTVNDWTMRIFQDFGIDDVVKRDMDIARALTWKTYDKKVIFRLGFTDGGLGHAPSYMIYQPDMEREIRRNAERFDSIDLRLGHSFTGMTQDADGVTITAQDADGADYRFRVRNVLGTDGGGSKVRKELGFNMIGQTRPRRWLVIDGEVTKWWPECNELVFWSDPERPVVDIPLAKGNHRWEIPLQEGEKDSDFDSEEKVWARLKMLGIDESNARLKGWAFYSHHLRHLEAWRGRHVTLVGDAAHLMPPWAGQGMQSAIRDAQNAAWKYALVAKGLVGEDILDTIQSERSPHVEMMTEMAKQLGFLIEGDDPILIKLRNTLGPYVMHLPGLSKKMLPTTATNRFEVGWVTGLPQKNNALGRMIPQPEVYATSGIIHRLDDLLGQGFVVLGLDTDPREAMTPDQVSGWERLGARMVTVVASGDSRSDADTIVDHTGTLRRWMTKYGAKVIVLRPDRFVAAADPTGLDVPPARGNLEYAAEPTSAFPQNLREFARSLRANAPV</sequence>
<evidence type="ECO:0000313" key="5">
    <source>
        <dbReference type="Proteomes" id="UP000386847"/>
    </source>
</evidence>
<dbReference type="PANTHER" id="PTHR43476">
    <property type="entry name" value="3-(3-HYDROXY-PHENYL)PROPIONATE/3-HYDROXYCINNAMIC ACID HYDROXYLASE"/>
    <property type="match status" value="1"/>
</dbReference>
<dbReference type="Gene3D" id="3.50.50.60">
    <property type="entry name" value="FAD/NAD(P)-binding domain"/>
    <property type="match status" value="1"/>
</dbReference>
<dbReference type="Proteomes" id="UP000386847">
    <property type="component" value="Chromosome"/>
</dbReference>
<keyword evidence="5" id="KW-1185">Reference proteome</keyword>
<name>A0A5Q2FAR5_9ACTN</name>
<dbReference type="Gene3D" id="3.30.9.10">
    <property type="entry name" value="D-Amino Acid Oxidase, subunit A, domain 2"/>
    <property type="match status" value="1"/>
</dbReference>
<feature type="domain" description="FAD-binding" evidence="3">
    <location>
        <begin position="28"/>
        <end position="366"/>
    </location>
</feature>
<dbReference type="AlphaFoldDB" id="A0A5Q2FAR5"/>
<dbReference type="GO" id="GO:0008688">
    <property type="term" value="F:3-(3-hydroxyphenyl)propionate hydroxylase activity"/>
    <property type="evidence" value="ECO:0007669"/>
    <property type="project" value="TreeGrafter"/>
</dbReference>
<dbReference type="Pfam" id="PF01494">
    <property type="entry name" value="FAD_binding_3"/>
    <property type="match status" value="1"/>
</dbReference>
<dbReference type="PRINTS" id="PR00420">
    <property type="entry name" value="RNGMNOXGNASE"/>
</dbReference>
<proteinExistence type="predicted"/>
<keyword evidence="1" id="KW-0560">Oxidoreductase</keyword>
<dbReference type="NCBIfam" id="NF004829">
    <property type="entry name" value="PRK06183.1-3"/>
    <property type="match status" value="1"/>
</dbReference>
<evidence type="ECO:0000256" key="1">
    <source>
        <dbReference type="ARBA" id="ARBA00023002"/>
    </source>
</evidence>
<dbReference type="GO" id="GO:0019622">
    <property type="term" value="P:3-(3-hydroxy)phenylpropionate catabolic process"/>
    <property type="evidence" value="ECO:0007669"/>
    <property type="project" value="TreeGrafter"/>
</dbReference>